<evidence type="ECO:0000256" key="7">
    <source>
        <dbReference type="ARBA" id="ARBA00023237"/>
    </source>
</evidence>
<evidence type="ECO:0000256" key="4">
    <source>
        <dbReference type="ARBA" id="ARBA00022692"/>
    </source>
</evidence>
<dbReference type="STRING" id="1328314.Achr_13550"/>
<feature type="chain" id="PRO_5002181276" evidence="8">
    <location>
        <begin position="25"/>
        <end position="371"/>
    </location>
</feature>
<dbReference type="Pfam" id="PF03349">
    <property type="entry name" value="Toluene_X"/>
    <property type="match status" value="1"/>
</dbReference>
<evidence type="ECO:0000313" key="10">
    <source>
        <dbReference type="Proteomes" id="UP000068210"/>
    </source>
</evidence>
<dbReference type="AlphaFoldDB" id="A0A0C4WR80"/>
<evidence type="ECO:0000256" key="1">
    <source>
        <dbReference type="ARBA" id="ARBA00004571"/>
    </source>
</evidence>
<proteinExistence type="inferred from homology"/>
<dbReference type="GO" id="GO:0009279">
    <property type="term" value="C:cell outer membrane"/>
    <property type="evidence" value="ECO:0007669"/>
    <property type="project" value="UniProtKB-SubCell"/>
</dbReference>
<keyword evidence="7" id="KW-0998">Cell outer membrane</keyword>
<feature type="signal peptide" evidence="8">
    <location>
        <begin position="1"/>
        <end position="24"/>
    </location>
</feature>
<dbReference type="PANTHER" id="PTHR35093:SF8">
    <property type="entry name" value="OUTER MEMBRANE PROTEIN NMB0088-RELATED"/>
    <property type="match status" value="1"/>
</dbReference>
<name>A0A0C4WR80_9GAMM</name>
<dbReference type="Gene3D" id="2.40.160.60">
    <property type="entry name" value="Outer membrane protein transport protein (OMPP1/FadL/TodX)"/>
    <property type="match status" value="1"/>
</dbReference>
<dbReference type="GO" id="GO:0015483">
    <property type="term" value="F:long-chain fatty acid transporting porin activity"/>
    <property type="evidence" value="ECO:0007669"/>
    <property type="project" value="TreeGrafter"/>
</dbReference>
<keyword evidence="10" id="KW-1185">Reference proteome</keyword>
<evidence type="ECO:0000256" key="6">
    <source>
        <dbReference type="ARBA" id="ARBA00023136"/>
    </source>
</evidence>
<keyword evidence="3" id="KW-1134">Transmembrane beta strand</keyword>
<dbReference type="EMBL" id="CP010415">
    <property type="protein sequence ID" value="AJE20827.1"/>
    <property type="molecule type" value="Genomic_DNA"/>
</dbReference>
<dbReference type="KEGG" id="acx:Achr_13550"/>
<evidence type="ECO:0000256" key="2">
    <source>
        <dbReference type="ARBA" id="ARBA00008163"/>
    </source>
</evidence>
<comment type="subcellular location">
    <subcellularLocation>
        <location evidence="1">Cell outer membrane</location>
        <topology evidence="1">Multi-pass membrane protein</topology>
    </subcellularLocation>
</comment>
<accession>A0A0C4WR80</accession>
<dbReference type="SUPFAM" id="SSF56935">
    <property type="entry name" value="Porins"/>
    <property type="match status" value="1"/>
</dbReference>
<comment type="similarity">
    <text evidence="2">Belongs to the OmpP1/FadL family.</text>
</comment>
<dbReference type="InterPro" id="IPR005017">
    <property type="entry name" value="OMPP1/FadL/TodX"/>
</dbReference>
<protein>
    <submittedName>
        <fullName evidence="9">Membrane protein</fullName>
    </submittedName>
</protein>
<keyword evidence="5 8" id="KW-0732">Signal</keyword>
<sequence length="371" mass="38619">MATMPTRQVLFGLALLGAAGTGWADDSMFHVAAGRSAPAGGGSGAVVPPPGNPAALAALSERPGSPGAWPAPVGSGRVADPALAAVAGSASPLGTQLIPEPALSGVAVQPAFAYRISDALSIGVGPRFVHGAVLGDTPPGQDPASAPATYRDSDTTAGLNLGLLYRMGDSTWLGLAYASGYELDLDTHGGVGSPVANVAQGRPETNRLIVDTRAPSTVTASIAHRLDNDWMLSASLGWMGWSGLERADGTAPAIGAASEQRYRDTWRLALGAEQQLDEHWRWSMGMTYDSSPLAGPQHNLDDPLPENLRLAAGLSYQMDEGVELQFGYSLIWLGGESQDRQNNRTRNNSFLSGEPPSSTLHVIGGGMVWRF</sequence>
<gene>
    <name evidence="9" type="ORF">Achr_13550</name>
</gene>
<keyword evidence="6" id="KW-0472">Membrane</keyword>
<organism evidence="9 10">
    <name type="scientific">Azotobacter chroococcum NCIMB 8003</name>
    <dbReference type="NCBI Taxonomy" id="1328314"/>
    <lineage>
        <taxon>Bacteria</taxon>
        <taxon>Pseudomonadati</taxon>
        <taxon>Pseudomonadota</taxon>
        <taxon>Gammaproteobacteria</taxon>
        <taxon>Pseudomonadales</taxon>
        <taxon>Pseudomonadaceae</taxon>
        <taxon>Azotobacter</taxon>
    </lineage>
</organism>
<evidence type="ECO:0000256" key="5">
    <source>
        <dbReference type="ARBA" id="ARBA00022729"/>
    </source>
</evidence>
<evidence type="ECO:0000256" key="8">
    <source>
        <dbReference type="SAM" id="SignalP"/>
    </source>
</evidence>
<keyword evidence="4" id="KW-0812">Transmembrane</keyword>
<evidence type="ECO:0000256" key="3">
    <source>
        <dbReference type="ARBA" id="ARBA00022452"/>
    </source>
</evidence>
<reference evidence="9 10" key="1">
    <citation type="journal article" date="2015" name="PLoS ONE">
        <title>Azotobacter Genomes: The Genome of Azotobacter chroococcum NCIMB 8003 (ATCC 4412).</title>
        <authorList>
            <person name="Robson R.L."/>
            <person name="Jones R."/>
            <person name="Robson R.M."/>
            <person name="Schwartz A."/>
            <person name="Richardson T.H."/>
        </authorList>
    </citation>
    <scope>NUCLEOTIDE SEQUENCE [LARGE SCALE GENOMIC DNA]</scope>
    <source>
        <strain evidence="9 10">NCIMB 8003</strain>
    </source>
</reference>
<evidence type="ECO:0000313" key="9">
    <source>
        <dbReference type="EMBL" id="AJE20827.1"/>
    </source>
</evidence>
<dbReference type="Proteomes" id="UP000068210">
    <property type="component" value="Chromosome"/>
</dbReference>
<dbReference type="HOGENOM" id="CLU_805737_0_0_6"/>
<dbReference type="PANTHER" id="PTHR35093">
    <property type="entry name" value="OUTER MEMBRANE PROTEIN NMB0088-RELATED"/>
    <property type="match status" value="1"/>
</dbReference>